<evidence type="ECO:0000256" key="15">
    <source>
        <dbReference type="ARBA" id="ARBA00067504"/>
    </source>
</evidence>
<dbReference type="CDD" id="cd00078">
    <property type="entry name" value="HECTc"/>
    <property type="match status" value="1"/>
</dbReference>
<evidence type="ECO:0000256" key="19">
    <source>
        <dbReference type="SAM" id="MobiDB-lite"/>
    </source>
</evidence>
<keyword evidence="6" id="KW-0597">Phosphoprotein</keyword>
<keyword evidence="11" id="KW-0862">Zinc</keyword>
<dbReference type="PANTHER" id="PTHR45700">
    <property type="entry name" value="UBIQUITIN-PROTEIN LIGASE E3C"/>
    <property type="match status" value="1"/>
</dbReference>
<organism evidence="21 22">
    <name type="scientific">Galendromus occidentalis</name>
    <name type="common">western predatory mite</name>
    <dbReference type="NCBI Taxonomy" id="34638"/>
    <lineage>
        <taxon>Eukaryota</taxon>
        <taxon>Metazoa</taxon>
        <taxon>Ecdysozoa</taxon>
        <taxon>Arthropoda</taxon>
        <taxon>Chelicerata</taxon>
        <taxon>Arachnida</taxon>
        <taxon>Acari</taxon>
        <taxon>Parasitiformes</taxon>
        <taxon>Mesostigmata</taxon>
        <taxon>Gamasina</taxon>
        <taxon>Phytoseioidea</taxon>
        <taxon>Phytoseiidae</taxon>
        <taxon>Typhlodrominae</taxon>
        <taxon>Galendromus</taxon>
    </lineage>
</organism>
<dbReference type="GeneID" id="100909047"/>
<dbReference type="GO" id="GO:0048731">
    <property type="term" value="P:system development"/>
    <property type="evidence" value="ECO:0007669"/>
    <property type="project" value="UniProtKB-ARBA"/>
</dbReference>
<keyword evidence="13" id="KW-0090">Biological rhythms</keyword>
<dbReference type="GO" id="GO:0005634">
    <property type="term" value="C:nucleus"/>
    <property type="evidence" value="ECO:0007669"/>
    <property type="project" value="UniProtKB-SubCell"/>
</dbReference>
<dbReference type="GO" id="GO:0000209">
    <property type="term" value="P:protein polyubiquitination"/>
    <property type="evidence" value="ECO:0007669"/>
    <property type="project" value="InterPro"/>
</dbReference>
<gene>
    <name evidence="22" type="primary">LOC100909047</name>
</gene>
<evidence type="ECO:0000313" key="22">
    <source>
        <dbReference type="RefSeq" id="XP_003737624.1"/>
    </source>
</evidence>
<dbReference type="PROSITE" id="PS50237">
    <property type="entry name" value="HECT"/>
    <property type="match status" value="1"/>
</dbReference>
<dbReference type="CTD" id="7337"/>
<keyword evidence="7" id="KW-0808">Transferase</keyword>
<dbReference type="Gene3D" id="3.30.2410.10">
    <property type="entry name" value="Hect, E3 ligase catalytic domain"/>
    <property type="match status" value="1"/>
</dbReference>
<dbReference type="InterPro" id="IPR044611">
    <property type="entry name" value="E3A/B/C-like"/>
</dbReference>
<evidence type="ECO:0000313" key="21">
    <source>
        <dbReference type="Proteomes" id="UP000694867"/>
    </source>
</evidence>
<evidence type="ECO:0000256" key="9">
    <source>
        <dbReference type="ARBA" id="ARBA00022771"/>
    </source>
</evidence>
<sequence length="775" mass="88654">MSETSPPEDNAETSPAAVPAVPDEGYAFLNEEAVQHMVARAKATGSFSELIRTLGKIFSDYCALKQSFQRERAPRPPIRDGAPKEETRAQTEEDKDIDSSESRRESLGSVDSELDDGIIDLTPDIDALRRSYTILFELEEQDGSKPAVRPVVNTVPSLCRGLEMDFVSSRLNINDPGLINVIVFVMELPMLEIPDLSDVLPSLCNLITKFPMSAQARFSRIMAVLLRDNPARLQQYVYTVQQLITTRLLSGVFRLGYIVNEDSLVCDATRFLRILFAVDILAGDMEPRLVYFVENEEDESDVVPDFVLNNDDDEPRLPPGYSKLDPLFVELGIDTLDCRKPLIELDEFYNELLSDQLLIEHDYSNYREGNPSEKFSFLFCPFILTPSARIQALNLDNRIKMSNHRTRSYLSSLMHGELLNPVLKLRVRREHIVEDALVNLEWVALENPTDLKKQLVVEFDGEQGVDEGGVSKEFFQLIVEQLFNIDYGMFTVDEETQSYWFNQNSFENDAQFSLIGIILGLAIYNNVILDIRFPMVVYRKLFGVRGTYRDLLDYRPTLARGLHQLLMYSEPDICDVFDQTFRVNYIDVFGNYLSHDLKAEGDGIRVDHTNKVEFVELYADYLLNKSVERQFNAFKKGFDMVTKDSKLTKWFSPEELELLVCGQEDFDSKGLQQSCEYDGYSADCEVIKWFWEVVHEMSDEEKKQFLQFTTGSDRVPVGGLAKLRMIITRHGPDSDRLPSSHTCFNVLLLPEYSSREKLKERLLKAISYSKGFGLM</sequence>
<evidence type="ECO:0000256" key="1">
    <source>
        <dbReference type="ARBA" id="ARBA00000885"/>
    </source>
</evidence>
<dbReference type="GO" id="GO:0048513">
    <property type="term" value="P:animal organ development"/>
    <property type="evidence" value="ECO:0007669"/>
    <property type="project" value="UniProtKB-ARBA"/>
</dbReference>
<dbReference type="PANTHER" id="PTHR45700:SF8">
    <property type="entry name" value="HECT-TYPE E3 UBIQUITIN TRANSFERASE"/>
    <property type="match status" value="1"/>
</dbReference>
<evidence type="ECO:0000256" key="2">
    <source>
        <dbReference type="ARBA" id="ARBA00004123"/>
    </source>
</evidence>
<proteinExistence type="predicted"/>
<keyword evidence="10 18" id="KW-0833">Ubl conjugation pathway</keyword>
<dbReference type="Gene3D" id="3.30.2160.10">
    <property type="entry name" value="Hect, E3 ligase catalytic domain"/>
    <property type="match status" value="1"/>
</dbReference>
<dbReference type="RefSeq" id="XP_003737624.1">
    <property type="nucleotide sequence ID" value="XM_003737576.2"/>
</dbReference>
<dbReference type="InterPro" id="IPR035983">
    <property type="entry name" value="Hect_E3_ubiquitin_ligase"/>
</dbReference>
<evidence type="ECO:0000256" key="6">
    <source>
        <dbReference type="ARBA" id="ARBA00022553"/>
    </source>
</evidence>
<dbReference type="FunFam" id="3.30.2160.10:FF:000004">
    <property type="entry name" value="probable E3 ubiquitin-protein ligase HERC4 isoform X1"/>
    <property type="match status" value="1"/>
</dbReference>
<keyword evidence="12" id="KW-0647">Proteasome</keyword>
<keyword evidence="8" id="KW-0479">Metal-binding</keyword>
<dbReference type="GO" id="GO:0000502">
    <property type="term" value="C:proteasome complex"/>
    <property type="evidence" value="ECO:0007669"/>
    <property type="project" value="UniProtKB-KW"/>
</dbReference>
<dbReference type="GO" id="GO:0006511">
    <property type="term" value="P:ubiquitin-dependent protein catabolic process"/>
    <property type="evidence" value="ECO:0007669"/>
    <property type="project" value="UniProtKB-ARBA"/>
</dbReference>
<feature type="compositionally biased region" description="Basic and acidic residues" evidence="19">
    <location>
        <begin position="69"/>
        <end position="106"/>
    </location>
</feature>
<evidence type="ECO:0000256" key="13">
    <source>
        <dbReference type="ARBA" id="ARBA00023108"/>
    </source>
</evidence>
<dbReference type="GO" id="GO:0010604">
    <property type="term" value="P:positive regulation of macromolecule metabolic process"/>
    <property type="evidence" value="ECO:0007669"/>
    <property type="project" value="UniProtKB-ARBA"/>
</dbReference>
<accession>A0AAJ6QMF5</accession>
<evidence type="ECO:0000256" key="3">
    <source>
        <dbReference type="ARBA" id="ARBA00004496"/>
    </source>
</evidence>
<dbReference type="GO" id="GO:0030518">
    <property type="term" value="P:nuclear receptor-mediated steroid hormone signaling pathway"/>
    <property type="evidence" value="ECO:0007669"/>
    <property type="project" value="UniProtKB-ARBA"/>
</dbReference>
<evidence type="ECO:0000256" key="17">
    <source>
        <dbReference type="ARBA" id="ARBA00077264"/>
    </source>
</evidence>
<feature type="active site" description="Glycyl thioester intermediate" evidence="18">
    <location>
        <position position="743"/>
    </location>
</feature>
<comment type="catalytic activity">
    <reaction evidence="1">
        <text>S-ubiquitinyl-[E2 ubiquitin-conjugating enzyme]-L-cysteine + [acceptor protein]-L-lysine = [E2 ubiquitin-conjugating enzyme]-L-cysteine + N(6)-ubiquitinyl-[acceptor protein]-L-lysine.</text>
        <dbReference type="EC" id="2.3.2.26"/>
    </reaction>
</comment>
<dbReference type="KEGG" id="goe:100909047"/>
<dbReference type="GO" id="GO:0009966">
    <property type="term" value="P:regulation of signal transduction"/>
    <property type="evidence" value="ECO:0007669"/>
    <property type="project" value="UniProtKB-ARBA"/>
</dbReference>
<evidence type="ECO:0000256" key="11">
    <source>
        <dbReference type="ARBA" id="ARBA00022833"/>
    </source>
</evidence>
<evidence type="ECO:0000256" key="7">
    <source>
        <dbReference type="ARBA" id="ARBA00022679"/>
    </source>
</evidence>
<dbReference type="AlphaFoldDB" id="A0AAJ6QMF5"/>
<evidence type="ECO:0000259" key="20">
    <source>
        <dbReference type="PROSITE" id="PS50237"/>
    </source>
</evidence>
<dbReference type="Pfam" id="PF00632">
    <property type="entry name" value="HECT"/>
    <property type="match status" value="1"/>
</dbReference>
<dbReference type="FunFam" id="3.30.2410.10:FF:000003">
    <property type="entry name" value="probable E3 ubiquitin-protein ligase HERC4 isoform X1"/>
    <property type="match status" value="1"/>
</dbReference>
<feature type="domain" description="HECT" evidence="20">
    <location>
        <begin position="447"/>
        <end position="775"/>
    </location>
</feature>
<dbReference type="GO" id="GO:0061630">
    <property type="term" value="F:ubiquitin protein ligase activity"/>
    <property type="evidence" value="ECO:0007669"/>
    <property type="project" value="UniProtKB-EC"/>
</dbReference>
<dbReference type="SUPFAM" id="SSF56204">
    <property type="entry name" value="Hect, E3 ligase catalytic domain"/>
    <property type="match status" value="1"/>
</dbReference>
<dbReference type="InterPro" id="IPR000569">
    <property type="entry name" value="HECT_dom"/>
</dbReference>
<keyword evidence="22" id="KW-0436">Ligase</keyword>
<evidence type="ECO:0000256" key="5">
    <source>
        <dbReference type="ARBA" id="ARBA00022490"/>
    </source>
</evidence>
<dbReference type="GO" id="GO:0016874">
    <property type="term" value="F:ligase activity"/>
    <property type="evidence" value="ECO:0007669"/>
    <property type="project" value="UniProtKB-KW"/>
</dbReference>
<evidence type="ECO:0000256" key="8">
    <source>
        <dbReference type="ARBA" id="ARBA00022723"/>
    </source>
</evidence>
<comment type="subcellular location">
    <subcellularLocation>
        <location evidence="3">Cytoplasm</location>
    </subcellularLocation>
    <subcellularLocation>
        <location evidence="2">Nucleus</location>
    </subcellularLocation>
</comment>
<dbReference type="GO" id="GO:0042752">
    <property type="term" value="P:regulation of circadian rhythm"/>
    <property type="evidence" value="ECO:0007669"/>
    <property type="project" value="UniProtKB-ARBA"/>
</dbReference>
<keyword evidence="14" id="KW-0539">Nucleus</keyword>
<evidence type="ECO:0000256" key="12">
    <source>
        <dbReference type="ARBA" id="ARBA00022942"/>
    </source>
</evidence>
<dbReference type="GO" id="GO:0048511">
    <property type="term" value="P:rhythmic process"/>
    <property type="evidence" value="ECO:0007669"/>
    <property type="project" value="UniProtKB-KW"/>
</dbReference>
<name>A0AAJ6QMF5_9ACAR</name>
<dbReference type="Gene3D" id="3.90.1750.10">
    <property type="entry name" value="Hect, E3 ligase catalytic domains"/>
    <property type="match status" value="1"/>
</dbReference>
<dbReference type="GO" id="GO:0008270">
    <property type="term" value="F:zinc ion binding"/>
    <property type="evidence" value="ECO:0007669"/>
    <property type="project" value="UniProtKB-KW"/>
</dbReference>
<evidence type="ECO:0000256" key="16">
    <source>
        <dbReference type="ARBA" id="ARBA00077235"/>
    </source>
</evidence>
<dbReference type="EC" id="2.3.2.26" evidence="4"/>
<evidence type="ECO:0000256" key="18">
    <source>
        <dbReference type="PROSITE-ProRule" id="PRU00104"/>
    </source>
</evidence>
<dbReference type="Proteomes" id="UP000694867">
    <property type="component" value="Unplaced"/>
</dbReference>
<evidence type="ECO:0000256" key="4">
    <source>
        <dbReference type="ARBA" id="ARBA00012485"/>
    </source>
</evidence>
<keyword evidence="5" id="KW-0963">Cytoplasm</keyword>
<keyword evidence="21" id="KW-1185">Reference proteome</keyword>
<dbReference type="GO" id="GO:0080090">
    <property type="term" value="P:regulation of primary metabolic process"/>
    <property type="evidence" value="ECO:0007669"/>
    <property type="project" value="UniProtKB-ARBA"/>
</dbReference>
<evidence type="ECO:0000256" key="14">
    <source>
        <dbReference type="ARBA" id="ARBA00023242"/>
    </source>
</evidence>
<keyword evidence="9" id="KW-0863">Zinc-finger</keyword>
<feature type="region of interest" description="Disordered" evidence="19">
    <location>
        <begin position="69"/>
        <end position="111"/>
    </location>
</feature>
<evidence type="ECO:0000256" key="10">
    <source>
        <dbReference type="ARBA" id="ARBA00022786"/>
    </source>
</evidence>
<protein>
    <recommendedName>
        <fullName evidence="15">Ubiquitin-protein ligase E3A</fullName>
        <ecNumber evidence="4">2.3.2.26</ecNumber>
    </recommendedName>
    <alternativeName>
        <fullName evidence="17">HECT-type ubiquitin transferase E3A</fullName>
    </alternativeName>
    <alternativeName>
        <fullName evidence="16">Oncogenic protein-associated protein E6-AP</fullName>
    </alternativeName>
</protein>
<dbReference type="FunFam" id="3.90.1750.10:FF:000008">
    <property type="entry name" value="Putative ubiquitin-protein ligase E3A"/>
    <property type="match status" value="1"/>
</dbReference>
<dbReference type="SMART" id="SM00119">
    <property type="entry name" value="HECTc"/>
    <property type="match status" value="1"/>
</dbReference>
<dbReference type="GO" id="GO:0005737">
    <property type="term" value="C:cytoplasm"/>
    <property type="evidence" value="ECO:0007669"/>
    <property type="project" value="UniProtKB-SubCell"/>
</dbReference>
<reference evidence="22" key="1">
    <citation type="submission" date="2025-08" db="UniProtKB">
        <authorList>
            <consortium name="RefSeq"/>
        </authorList>
    </citation>
    <scope>IDENTIFICATION</scope>
</reference>